<evidence type="ECO:0000259" key="2">
    <source>
        <dbReference type="Pfam" id="PF09832"/>
    </source>
</evidence>
<dbReference type="OrthoDB" id="7841298at2"/>
<feature type="domain" description="DUF2059" evidence="2">
    <location>
        <begin position="79"/>
        <end position="137"/>
    </location>
</feature>
<proteinExistence type="predicted"/>
<feature type="chain" id="PRO_5013076669" description="DUF2059 domain-containing protein" evidence="1">
    <location>
        <begin position="24"/>
        <end position="274"/>
    </location>
</feature>
<evidence type="ECO:0000256" key="1">
    <source>
        <dbReference type="SAM" id="SignalP"/>
    </source>
</evidence>
<protein>
    <recommendedName>
        <fullName evidence="2">DUF2059 domain-containing protein</fullName>
    </recommendedName>
</protein>
<dbReference type="RefSeq" id="WP_093974249.1">
    <property type="nucleotide sequence ID" value="NZ_FXXQ01000008.1"/>
</dbReference>
<organism evidence="3 4">
    <name type="scientific">Boseongicola aestuarii</name>
    <dbReference type="NCBI Taxonomy" id="1470561"/>
    <lineage>
        <taxon>Bacteria</taxon>
        <taxon>Pseudomonadati</taxon>
        <taxon>Pseudomonadota</taxon>
        <taxon>Alphaproteobacteria</taxon>
        <taxon>Rhodobacterales</taxon>
        <taxon>Paracoccaceae</taxon>
        <taxon>Boseongicola</taxon>
    </lineage>
</organism>
<name>A0A238J0M8_9RHOB</name>
<keyword evidence="4" id="KW-1185">Reference proteome</keyword>
<dbReference type="AlphaFoldDB" id="A0A238J0M8"/>
<evidence type="ECO:0000313" key="4">
    <source>
        <dbReference type="Proteomes" id="UP000201838"/>
    </source>
</evidence>
<dbReference type="Pfam" id="PF09832">
    <property type="entry name" value="DUF2059"/>
    <property type="match status" value="1"/>
</dbReference>
<evidence type="ECO:0000313" key="3">
    <source>
        <dbReference type="EMBL" id="SMX24279.1"/>
    </source>
</evidence>
<dbReference type="EMBL" id="FXXQ01000008">
    <property type="protein sequence ID" value="SMX24279.1"/>
    <property type="molecule type" value="Genomic_DNA"/>
</dbReference>
<reference evidence="3 4" key="1">
    <citation type="submission" date="2017-05" db="EMBL/GenBank/DDBJ databases">
        <authorList>
            <person name="Song R."/>
            <person name="Chenine A.L."/>
            <person name="Ruprecht R.M."/>
        </authorList>
    </citation>
    <scope>NUCLEOTIDE SEQUENCE [LARGE SCALE GENOMIC DNA]</scope>
    <source>
        <strain evidence="3 4">CECT 8489</strain>
    </source>
</reference>
<keyword evidence="1" id="KW-0732">Signal</keyword>
<accession>A0A238J0M8</accession>
<dbReference type="InterPro" id="IPR018637">
    <property type="entry name" value="DUF2059"/>
</dbReference>
<gene>
    <name evidence="3" type="ORF">BOA8489_02403</name>
</gene>
<feature type="signal peptide" evidence="1">
    <location>
        <begin position="1"/>
        <end position="23"/>
    </location>
</feature>
<dbReference type="Proteomes" id="UP000201838">
    <property type="component" value="Unassembled WGS sequence"/>
</dbReference>
<sequence>MTRFISIIACVSALAFAVTPAFSATEAELDALFDAIGTPELIEIMQVEGIDQSDEIRESMFPQRARGWQPIVASIYDTQRMRDGFRAAFDAELADSDVTPLLEFFASELGRGIIALELSAREALLDEDVEEAAKEAFADLETKDPERRAAIEAFVDDNDLIELNVAGALNASLAFYRGLADGGSFDLTEDVILSDVWEQEPAIRAETTGWMLPYLAMAYEPLSDDELEAYRALSLSEAGRDLNRALFAGFDTVFNRISYSLGSAASRFMQGDDI</sequence>